<dbReference type="Proteomes" id="UP000199506">
    <property type="component" value="Unassembled WGS sequence"/>
</dbReference>
<feature type="transmembrane region" description="Helical" evidence="1">
    <location>
        <begin position="167"/>
        <end position="191"/>
    </location>
</feature>
<evidence type="ECO:0008006" key="4">
    <source>
        <dbReference type="Google" id="ProtNLM"/>
    </source>
</evidence>
<protein>
    <recommendedName>
        <fullName evidence="4">DUF4013 domain-containing protein</fullName>
    </recommendedName>
</protein>
<evidence type="ECO:0000313" key="2">
    <source>
        <dbReference type="EMBL" id="SEK40774.1"/>
    </source>
</evidence>
<feature type="transmembrane region" description="Helical" evidence="1">
    <location>
        <begin position="254"/>
        <end position="276"/>
    </location>
</feature>
<feature type="transmembrane region" description="Helical" evidence="1">
    <location>
        <begin position="26"/>
        <end position="49"/>
    </location>
</feature>
<feature type="transmembrane region" description="Helical" evidence="1">
    <location>
        <begin position="55"/>
        <end position="74"/>
    </location>
</feature>
<organism evidence="2 3">
    <name type="scientific">Methanobrevibacter gottschalkii</name>
    <dbReference type="NCBI Taxonomy" id="190974"/>
    <lineage>
        <taxon>Archaea</taxon>
        <taxon>Methanobacteriati</taxon>
        <taxon>Methanobacteriota</taxon>
        <taxon>Methanomada group</taxon>
        <taxon>Methanobacteria</taxon>
        <taxon>Methanobacteriales</taxon>
        <taxon>Methanobacteriaceae</taxon>
        <taxon>Methanobrevibacter</taxon>
    </lineage>
</organism>
<sequence length="281" mass="30050">MKVFNMEIIDIIKEAFIFPSNNLEKLAIYIVLTFVMGMLVVGGIFSFVFSSQSSALLIVGLILCIAAIILALIISGYQLKIMKSGIDQDEEAPAFDWKNDGINGIKVIVLGIVYFIIPAIIVGIVALITNVPGNLVQIIQEYSTSINATAAVNSTASAMPAVSSASWAALGTSLAITAIIAFVLFIIFAFIQTMGQARLANTGSLGNGLNIVEAAKDISRIGVGKVIAVILLVFIVIMVIQGILGYIYGQIPQLSIISIIITPYFVFFTQRAYGLLYSDIA</sequence>
<dbReference type="EMBL" id="FOAK01000002">
    <property type="protein sequence ID" value="SEK40774.1"/>
    <property type="molecule type" value="Genomic_DNA"/>
</dbReference>
<dbReference type="AlphaFoldDB" id="A0A1H7GRW7"/>
<feature type="transmembrane region" description="Helical" evidence="1">
    <location>
        <begin position="226"/>
        <end position="248"/>
    </location>
</feature>
<keyword evidence="1" id="KW-1133">Transmembrane helix</keyword>
<keyword evidence="1" id="KW-0472">Membrane</keyword>
<accession>A0A1H7GRW7</accession>
<gene>
    <name evidence="2" type="ORF">SAMN05216439_0884</name>
</gene>
<feature type="transmembrane region" description="Helical" evidence="1">
    <location>
        <begin position="107"/>
        <end position="128"/>
    </location>
</feature>
<evidence type="ECO:0000313" key="3">
    <source>
        <dbReference type="Proteomes" id="UP000199506"/>
    </source>
</evidence>
<name>A0A1H7GRW7_9EURY</name>
<evidence type="ECO:0000256" key="1">
    <source>
        <dbReference type="SAM" id="Phobius"/>
    </source>
</evidence>
<keyword evidence="1" id="KW-0812">Transmembrane</keyword>
<dbReference type="STRING" id="190974.SAMN05216439_0884"/>
<dbReference type="Pfam" id="PF13197">
    <property type="entry name" value="DUF4013"/>
    <property type="match status" value="1"/>
</dbReference>
<dbReference type="InterPro" id="IPR025098">
    <property type="entry name" value="DUF4013"/>
</dbReference>
<reference evidence="2 3" key="1">
    <citation type="submission" date="2016-10" db="EMBL/GenBank/DDBJ databases">
        <authorList>
            <person name="de Groot N.N."/>
        </authorList>
    </citation>
    <scope>NUCLEOTIDE SEQUENCE [LARGE SCALE GENOMIC DNA]</scope>
    <source>
        <strain evidence="2 3">DSM 11978</strain>
    </source>
</reference>
<proteinExistence type="predicted"/>